<comment type="caution">
    <text evidence="3">The sequence shown here is derived from an EMBL/GenBank/DDBJ whole genome shotgun (WGS) entry which is preliminary data.</text>
</comment>
<dbReference type="GO" id="GO:0005096">
    <property type="term" value="F:GTPase activator activity"/>
    <property type="evidence" value="ECO:0007669"/>
    <property type="project" value="InterPro"/>
</dbReference>
<feature type="region of interest" description="Disordered" evidence="1">
    <location>
        <begin position="359"/>
        <end position="467"/>
    </location>
</feature>
<dbReference type="OrthoDB" id="10009983at2759"/>
<evidence type="ECO:0000313" key="4">
    <source>
        <dbReference type="Proteomes" id="UP000440578"/>
    </source>
</evidence>
<reference evidence="3 4" key="1">
    <citation type="submission" date="2019-07" db="EMBL/GenBank/DDBJ databases">
        <title>Draft genome assembly of a fouling barnacle, Amphibalanus amphitrite (Darwin, 1854): The first reference genome for Thecostraca.</title>
        <authorList>
            <person name="Kim W."/>
        </authorList>
    </citation>
    <scope>NUCLEOTIDE SEQUENCE [LARGE SCALE GENOMIC DNA]</scope>
    <source>
        <strain evidence="3">SNU_AA5</strain>
        <tissue evidence="3">Soma without cirri and trophi</tissue>
    </source>
</reference>
<dbReference type="PANTHER" id="PTHR21344">
    <property type="entry name" value="RAL GTPASE-ACTIVATING PROTEIN SUBUNIT BETA"/>
    <property type="match status" value="1"/>
</dbReference>
<feature type="compositionally biased region" description="Low complexity" evidence="1">
    <location>
        <begin position="376"/>
        <end position="391"/>
    </location>
</feature>
<dbReference type="InterPro" id="IPR039930">
    <property type="entry name" value="RALGAPB"/>
</dbReference>
<protein>
    <submittedName>
        <fullName evidence="3">Ral GTPase-activating protein subunit beta</fullName>
    </submittedName>
</protein>
<evidence type="ECO:0000259" key="2">
    <source>
        <dbReference type="Pfam" id="PF20412"/>
    </source>
</evidence>
<dbReference type="EMBL" id="VIIS01000798">
    <property type="protein sequence ID" value="KAF0304905.1"/>
    <property type="molecule type" value="Genomic_DNA"/>
</dbReference>
<dbReference type="PANTHER" id="PTHR21344:SF1">
    <property type="entry name" value="RAL GTPASE-ACTIVATING PROTEIN SUBUNIT BETA"/>
    <property type="match status" value="1"/>
</dbReference>
<sequence>MYQDWVSLSIAVHDREAETRSVLSRLPAPAGQTVVAAVVRGIASTLGIASAPQPSPLSAAAEVDWCMEVICHGLSLPLSEHDTIRDCVNIYCEWLTALLPAPKLCVPDAVQQRPNHYSRRMLNHLQNLFVPRSDQSIDTINRQAVLCHRVLRTVQSLSNEPARLEPDTWSTLLLFLLTVNDSLLSPPTVKDDIGDQMYERVLGVLFEVWIQACCKCFPPPPLWKTFRESCLHWRHRPGLVDQWSAVMTALTARLLESMYGPGFPALAVSEEDAVPASMAPEAVAQTWYRMLHTIGNPVEISSAAAVSSTQQFLQYAISSEAVIEPHQHPCLSQLPAIFHRAVRAISLLVNAFLGVTEPPLNESTSSSGPPVRKESSVLSPSPGSGSGVTPPAQRRHTRSMGSGSAGKGSRASIIGGLGSRTASASSQSGPAPSQSTAGGVGGSSEHPAPPPPPSVTQPLQAHSPAAAAAAAPAPAAAAAAAAVSSAAAAAAGGSADSGAVSLAPGRAKCNSVLHLFGAWLFEAALVGTSAHSSAKHTQGQSKRASAAYLDSRKSSTSSQTPEPADLPATVTADKFERGRAEALGALCRIFCAKKTSEEILPSYLASFYLVLHEVLSDREGTEVSQNLAAILLNCSSLLQLDLDGVNCLLPALTDAVHHVIASPRPITVRDSDVSGAALRRASVRLLVSMLALPLHFQGLPVREPVPGDRPPVSFLQLRPRLVGLLVTGLQQEADPVNCQMMLGGLLMCVQDSALYEESCHGLHDISTAAAAAGSQHVTSAAAPDSISASSDVSFPEDPTDEQLAIDSARGLYVRAIYLVCHRLMTSWKAELNTSLAALELLAGLARVRLQHQGRLEGEGEGIREGEESQITVFEMELLC</sequence>
<feature type="compositionally biased region" description="Low complexity" evidence="1">
    <location>
        <begin position="399"/>
        <end position="414"/>
    </location>
</feature>
<dbReference type="InterPro" id="IPR046859">
    <property type="entry name" value="RGPA/RALGAPB_N"/>
</dbReference>
<feature type="compositionally biased region" description="Polar residues" evidence="1">
    <location>
        <begin position="532"/>
        <end position="543"/>
    </location>
</feature>
<evidence type="ECO:0000313" key="3">
    <source>
        <dbReference type="EMBL" id="KAF0304905.1"/>
    </source>
</evidence>
<keyword evidence="4" id="KW-1185">Reference proteome</keyword>
<dbReference type="AlphaFoldDB" id="A0A6A4WDZ2"/>
<proteinExistence type="predicted"/>
<accession>A0A6A4WDZ2</accession>
<feature type="domain" description="Ral GTPase-activating protein subunit alpha/beta N-terminal" evidence="2">
    <location>
        <begin position="140"/>
        <end position="261"/>
    </location>
</feature>
<gene>
    <name evidence="3" type="primary">Ralgapb_2</name>
    <name evidence="3" type="ORF">FJT64_023384</name>
</gene>
<organism evidence="3 4">
    <name type="scientific">Amphibalanus amphitrite</name>
    <name type="common">Striped barnacle</name>
    <name type="synonym">Balanus amphitrite</name>
    <dbReference type="NCBI Taxonomy" id="1232801"/>
    <lineage>
        <taxon>Eukaryota</taxon>
        <taxon>Metazoa</taxon>
        <taxon>Ecdysozoa</taxon>
        <taxon>Arthropoda</taxon>
        <taxon>Crustacea</taxon>
        <taxon>Multicrustacea</taxon>
        <taxon>Cirripedia</taxon>
        <taxon>Thoracica</taxon>
        <taxon>Thoracicalcarea</taxon>
        <taxon>Balanomorpha</taxon>
        <taxon>Balanoidea</taxon>
        <taxon>Balanidae</taxon>
        <taxon>Amphibalaninae</taxon>
        <taxon>Amphibalanus</taxon>
    </lineage>
</organism>
<name>A0A6A4WDZ2_AMPAM</name>
<evidence type="ECO:0000256" key="1">
    <source>
        <dbReference type="SAM" id="MobiDB-lite"/>
    </source>
</evidence>
<dbReference type="Pfam" id="PF20412">
    <property type="entry name" value="RALGAPB_N"/>
    <property type="match status" value="1"/>
</dbReference>
<dbReference type="Proteomes" id="UP000440578">
    <property type="component" value="Unassembled WGS sequence"/>
</dbReference>
<feature type="compositionally biased region" description="Low complexity" evidence="1">
    <location>
        <begin position="421"/>
        <end position="437"/>
    </location>
</feature>
<feature type="region of interest" description="Disordered" evidence="1">
    <location>
        <begin position="532"/>
        <end position="569"/>
    </location>
</feature>